<dbReference type="GO" id="GO:0003677">
    <property type="term" value="F:DNA binding"/>
    <property type="evidence" value="ECO:0007669"/>
    <property type="project" value="UniProtKB-KW"/>
</dbReference>
<dbReference type="EMBL" id="JAHWGI010000335">
    <property type="protein sequence ID" value="KAK3913697.1"/>
    <property type="molecule type" value="Genomic_DNA"/>
</dbReference>
<protein>
    <submittedName>
        <fullName evidence="1">Homeobox protein Hox-C6b</fullName>
    </submittedName>
</protein>
<keyword evidence="1" id="KW-0371">Homeobox</keyword>
<proteinExistence type="predicted"/>
<organism evidence="1 2">
    <name type="scientific">Frankliniella fusca</name>
    <dbReference type="NCBI Taxonomy" id="407009"/>
    <lineage>
        <taxon>Eukaryota</taxon>
        <taxon>Metazoa</taxon>
        <taxon>Ecdysozoa</taxon>
        <taxon>Arthropoda</taxon>
        <taxon>Hexapoda</taxon>
        <taxon>Insecta</taxon>
        <taxon>Pterygota</taxon>
        <taxon>Neoptera</taxon>
        <taxon>Paraneoptera</taxon>
        <taxon>Thysanoptera</taxon>
        <taxon>Terebrantia</taxon>
        <taxon>Thripoidea</taxon>
        <taxon>Thripidae</taxon>
        <taxon>Frankliniella</taxon>
    </lineage>
</organism>
<gene>
    <name evidence="1" type="ORF">KUF71_023154</name>
</gene>
<keyword evidence="2" id="KW-1185">Reference proteome</keyword>
<dbReference type="AlphaFoldDB" id="A0AAE1H2Q2"/>
<name>A0AAE1H2Q2_9NEOP</name>
<evidence type="ECO:0000313" key="2">
    <source>
        <dbReference type="Proteomes" id="UP001219518"/>
    </source>
</evidence>
<evidence type="ECO:0000313" key="1">
    <source>
        <dbReference type="EMBL" id="KAK3913697.1"/>
    </source>
</evidence>
<comment type="caution">
    <text evidence="1">The sequence shown here is derived from an EMBL/GenBank/DDBJ whole genome shotgun (WGS) entry which is preliminary data.</text>
</comment>
<sequence>MGWLWELPMGFGAAHGQRYSAHRNRAFVPMGIMGILPWGHGELGRVR</sequence>
<keyword evidence="1" id="KW-0238">DNA-binding</keyword>
<dbReference type="Proteomes" id="UP001219518">
    <property type="component" value="Unassembled WGS sequence"/>
</dbReference>
<accession>A0AAE1H2Q2</accession>
<reference evidence="1" key="2">
    <citation type="journal article" date="2023" name="BMC Genomics">
        <title>Pest status, molecular evolution, and epigenetic factors derived from the genome assembly of Frankliniella fusca, a thysanopteran phytovirus vector.</title>
        <authorList>
            <person name="Catto M.A."/>
            <person name="Labadie P.E."/>
            <person name="Jacobson A.L."/>
            <person name="Kennedy G.G."/>
            <person name="Srinivasan R."/>
            <person name="Hunt B.G."/>
        </authorList>
    </citation>
    <scope>NUCLEOTIDE SEQUENCE</scope>
    <source>
        <strain evidence="1">PL_HMW_Pooled</strain>
    </source>
</reference>
<reference evidence="1" key="1">
    <citation type="submission" date="2021-07" db="EMBL/GenBank/DDBJ databases">
        <authorList>
            <person name="Catto M.A."/>
            <person name="Jacobson A."/>
            <person name="Kennedy G."/>
            <person name="Labadie P."/>
            <person name="Hunt B.G."/>
            <person name="Srinivasan R."/>
        </authorList>
    </citation>
    <scope>NUCLEOTIDE SEQUENCE</scope>
    <source>
        <strain evidence="1">PL_HMW_Pooled</strain>
        <tissue evidence="1">Head</tissue>
    </source>
</reference>